<accession>A0A1A0HH88</accession>
<evidence type="ECO:0000313" key="2">
    <source>
        <dbReference type="Proteomes" id="UP000092555"/>
    </source>
</evidence>
<protein>
    <submittedName>
        <fullName evidence="1">Uncharacterized protein</fullName>
    </submittedName>
</protein>
<gene>
    <name evidence="1" type="ORF">METBIDRAFT_76263</name>
</gene>
<dbReference type="AlphaFoldDB" id="A0A1A0HH88"/>
<comment type="caution">
    <text evidence="1">The sequence shown here is derived from an EMBL/GenBank/DDBJ whole genome shotgun (WGS) entry which is preliminary data.</text>
</comment>
<dbReference type="GeneID" id="30031477"/>
<dbReference type="Proteomes" id="UP000092555">
    <property type="component" value="Unassembled WGS sequence"/>
</dbReference>
<sequence>MLTELPLEIQVRLLQLVPGSLLKYTNSYFYLLYNDLFCDKLVRVYGDDALVILAKVYRWLRTYIKSLDTFRAESRHVIWSRRNLSDWASETGKTGGSVSPQDMTQAQYIADSWRYVYALFRNKRMFAEYSDYKIDEPTNYVYNHYVEINRTYLLSYCKTAWLAPGRYNLNIGLVVKHGRGLGTTKFEIKYRTAEGDDTTLTFNPPTNIRDILPKKRFCFLKIGEFEIPPLPQDTTLASSPYHHHNLYKIQLVMEEIGLYLKSGFTIFFIDISLPSVIFNDYDLLFYSCQETNYKYFINLPLKNLYKALNYVQNGSDDTYDSIEPYGQANPDDIESEYAQDYDLDPHLKFASSDEQLLAYADFFFKNTFNKRQFKFNTIYQRRQFVNRFGEFDPEDDEDEARNVCTYDREGLKWRIPILGEL</sequence>
<proteinExistence type="predicted"/>
<dbReference type="EMBL" id="LXTC01000001">
    <property type="protein sequence ID" value="OBA23203.1"/>
    <property type="molecule type" value="Genomic_DNA"/>
</dbReference>
<name>A0A1A0HH88_9ASCO</name>
<dbReference type="OrthoDB" id="4095076at2759"/>
<evidence type="ECO:0000313" key="1">
    <source>
        <dbReference type="EMBL" id="OBA23203.1"/>
    </source>
</evidence>
<reference evidence="1 2" key="1">
    <citation type="submission" date="2016-05" db="EMBL/GenBank/DDBJ databases">
        <title>Comparative genomics of biotechnologically important yeasts.</title>
        <authorList>
            <consortium name="DOE Joint Genome Institute"/>
            <person name="Riley R."/>
            <person name="Haridas S."/>
            <person name="Wolfe K.H."/>
            <person name="Lopes M.R."/>
            <person name="Hittinger C.T."/>
            <person name="Goker M."/>
            <person name="Salamov A."/>
            <person name="Wisecaver J."/>
            <person name="Long T.M."/>
            <person name="Aerts A.L."/>
            <person name="Barry K."/>
            <person name="Choi C."/>
            <person name="Clum A."/>
            <person name="Coughlan A.Y."/>
            <person name="Deshpande S."/>
            <person name="Douglass A.P."/>
            <person name="Hanson S.J."/>
            <person name="Klenk H.-P."/>
            <person name="LaButti K."/>
            <person name="Lapidus A."/>
            <person name="Lindquist E."/>
            <person name="Lipzen A."/>
            <person name="Meier-kolthoff J.P."/>
            <person name="Ohm R.A."/>
            <person name="Otillar R.P."/>
            <person name="Pangilinan J."/>
            <person name="Peng Y."/>
            <person name="Rokas A."/>
            <person name="Rosa C.A."/>
            <person name="Scheuner C."/>
            <person name="Sibirny A.A."/>
            <person name="Slot J.C."/>
            <person name="Stielow J.B."/>
            <person name="Sun H."/>
            <person name="Kurtzman C.P."/>
            <person name="Blackwell M."/>
            <person name="Grigoriev I.V."/>
            <person name="Jeffries T.W."/>
        </authorList>
    </citation>
    <scope>NUCLEOTIDE SEQUENCE [LARGE SCALE GENOMIC DNA]</scope>
    <source>
        <strain evidence="1 2">NRRL YB-4993</strain>
    </source>
</reference>
<organism evidence="1 2">
    <name type="scientific">Metschnikowia bicuspidata var. bicuspidata NRRL YB-4993</name>
    <dbReference type="NCBI Taxonomy" id="869754"/>
    <lineage>
        <taxon>Eukaryota</taxon>
        <taxon>Fungi</taxon>
        <taxon>Dikarya</taxon>
        <taxon>Ascomycota</taxon>
        <taxon>Saccharomycotina</taxon>
        <taxon>Pichiomycetes</taxon>
        <taxon>Metschnikowiaceae</taxon>
        <taxon>Metschnikowia</taxon>
    </lineage>
</organism>
<dbReference type="RefSeq" id="XP_018713684.1">
    <property type="nucleotide sequence ID" value="XM_018858501.1"/>
</dbReference>
<keyword evidence="2" id="KW-1185">Reference proteome</keyword>